<feature type="compositionally biased region" description="Acidic residues" evidence="2">
    <location>
        <begin position="270"/>
        <end position="288"/>
    </location>
</feature>
<feature type="compositionally biased region" description="Basic and acidic residues" evidence="2">
    <location>
        <begin position="313"/>
        <end position="324"/>
    </location>
</feature>
<reference evidence="4" key="1">
    <citation type="journal article" date="2015" name="Genome Announc.">
        <title>Draft genome sequence of the cellulolytic fungus Chaetomium globosum.</title>
        <authorList>
            <person name="Cuomo C.A."/>
            <person name="Untereiner W.A."/>
            <person name="Ma L.-J."/>
            <person name="Grabherr M."/>
            <person name="Birren B.W."/>
        </authorList>
    </citation>
    <scope>NUCLEOTIDE SEQUENCE [LARGE SCALE GENOMIC DNA]</scope>
    <source>
        <strain evidence="4">ATCC 6205 / CBS 148.51 / DSM 1962 / NBRC 6347 / NRRL 1970</strain>
    </source>
</reference>
<dbReference type="GeneID" id="4396949"/>
<accession>Q2GNQ2</accession>
<dbReference type="eggNOG" id="ENOG502RJG3">
    <property type="taxonomic scope" value="Eukaryota"/>
</dbReference>
<name>Q2GNQ2_CHAGB</name>
<keyword evidence="1" id="KW-0175">Coiled coil</keyword>
<dbReference type="Proteomes" id="UP000001056">
    <property type="component" value="Unassembled WGS sequence"/>
</dbReference>
<feature type="region of interest" description="Disordered" evidence="2">
    <location>
        <begin position="1"/>
        <end position="124"/>
    </location>
</feature>
<organism evidence="3 4">
    <name type="scientific">Chaetomium globosum (strain ATCC 6205 / CBS 148.51 / DSM 1962 / NBRC 6347 / NRRL 1970)</name>
    <name type="common">Soil fungus</name>
    <dbReference type="NCBI Taxonomy" id="306901"/>
    <lineage>
        <taxon>Eukaryota</taxon>
        <taxon>Fungi</taxon>
        <taxon>Dikarya</taxon>
        <taxon>Ascomycota</taxon>
        <taxon>Pezizomycotina</taxon>
        <taxon>Sordariomycetes</taxon>
        <taxon>Sordariomycetidae</taxon>
        <taxon>Sordariales</taxon>
        <taxon>Chaetomiaceae</taxon>
        <taxon>Chaetomium</taxon>
    </lineage>
</organism>
<dbReference type="OMA" id="GRIMLME"/>
<dbReference type="HOGENOM" id="CLU_334335_0_0_1"/>
<gene>
    <name evidence="3" type="ORF">CHGG_10402</name>
</gene>
<feature type="region of interest" description="Disordered" evidence="2">
    <location>
        <begin position="168"/>
        <end position="379"/>
    </location>
</feature>
<evidence type="ECO:0000313" key="3">
    <source>
        <dbReference type="EMBL" id="EAQ83998.1"/>
    </source>
</evidence>
<dbReference type="InParanoid" id="Q2GNQ2"/>
<dbReference type="AlphaFoldDB" id="Q2GNQ2"/>
<feature type="region of interest" description="Disordered" evidence="2">
    <location>
        <begin position="829"/>
        <end position="854"/>
    </location>
</feature>
<feature type="compositionally biased region" description="Acidic residues" evidence="2">
    <location>
        <begin position="224"/>
        <end position="240"/>
    </location>
</feature>
<feature type="compositionally biased region" description="Gly residues" evidence="2">
    <location>
        <begin position="829"/>
        <end position="843"/>
    </location>
</feature>
<proteinExistence type="predicted"/>
<keyword evidence="4" id="KW-1185">Reference proteome</keyword>
<dbReference type="VEuPathDB" id="FungiDB:CHGG_10402"/>
<dbReference type="STRING" id="306901.Q2GNQ2"/>
<dbReference type="EMBL" id="CH408035">
    <property type="protein sequence ID" value="EAQ83998.1"/>
    <property type="molecule type" value="Genomic_DNA"/>
</dbReference>
<protein>
    <submittedName>
        <fullName evidence="3">Uncharacterized protein</fullName>
    </submittedName>
</protein>
<evidence type="ECO:0000256" key="1">
    <source>
        <dbReference type="SAM" id="Coils"/>
    </source>
</evidence>
<feature type="coiled-coil region" evidence="1">
    <location>
        <begin position="641"/>
        <end position="690"/>
    </location>
</feature>
<feature type="compositionally biased region" description="Low complexity" evidence="2">
    <location>
        <begin position="50"/>
        <end position="112"/>
    </location>
</feature>
<evidence type="ECO:0000313" key="4">
    <source>
        <dbReference type="Proteomes" id="UP000001056"/>
    </source>
</evidence>
<evidence type="ECO:0000256" key="2">
    <source>
        <dbReference type="SAM" id="MobiDB-lite"/>
    </source>
</evidence>
<feature type="compositionally biased region" description="Low complexity" evidence="2">
    <location>
        <begin position="241"/>
        <end position="260"/>
    </location>
</feature>
<dbReference type="OrthoDB" id="4448936at2759"/>
<dbReference type="RefSeq" id="XP_001228329.1">
    <property type="nucleotide sequence ID" value="XM_001228328.1"/>
</dbReference>
<feature type="compositionally biased region" description="Basic and acidic residues" evidence="2">
    <location>
        <begin position="332"/>
        <end position="347"/>
    </location>
</feature>
<sequence>MSRQKQRTPPLVNPRLAHSQISIPVPNLQTPPPTSPRRKLGLLHQHHHSSSSTSSIPRAITTTSAATTTPRPTATTTTTTNPTISATPASRSSSRASTTNSNPCNPSHSRAGSRADSRADSRAGSALSLRLHTGTGTGVGIGLGAGLPVSPLPAAAAATSSFWRGRARGASRAGGAGGAGGQRFVSGVGTGSEGSGFSPLRPGVGVGVRTGQSQGQSQGQGQGQDEDQGQGDEGGQEGDGDSSSPSRSLSQSWSDLAGEVEGAERGGEEREGEGDGDGDGEAEGEGEGEGGFFEENGSGTASQRHSWDSVATVKEETGRVRFLDYDYADDGGDTHVGEGSDGYKDAQEYGSFQGRDDPRSNEGSCGYAASPERVSSQKYVEPQAYEIRTEGKHDLGQQYREYDTGRYGDEKLGGAGMGVLGKGEDQRDGGDYDREIQLPSKWDRSQGLERIIEETQETETDTLPPGRIMLMERLCDLVQRLSSVRVGGGLEADVLDVLNVKVDEMDDLLVLAEETAEAEATADMEMQAIPEDEEEQLGNEDAPAQATTEDGEEAATEVQPTKQEGGLETESGGETREEPSKSGSGENDEWGSGMSPAMFPVPMLRVGNQDIRDLASPLPWLTSSFKYSELSISPTRSSPELAAATNEALEAAKQAAQAQADMAERVASEANRLNCELAEIVKNLQARKEESDHLHALLIDRTEAAATRVLDLEQEICDLEDDILSGESELRHLRLKLRAVETLWQETARPDTAGGGGDPDLVRSIENWKADWVLVRDRMLDRKKDRRARRLRLHRAGCVINSLEEREQETTTSSLGGLSMSVSLLGLGGGGAKGGSGGGGGIAVAGPRSPRKRA</sequence>
<feature type="compositionally biased region" description="Gly residues" evidence="2">
    <location>
        <begin position="172"/>
        <end position="181"/>
    </location>
</feature>
<feature type="compositionally biased region" description="Basic residues" evidence="2">
    <location>
        <begin position="36"/>
        <end position="49"/>
    </location>
</feature>
<feature type="region of interest" description="Disordered" evidence="2">
    <location>
        <begin position="533"/>
        <end position="596"/>
    </location>
</feature>